<protein>
    <submittedName>
        <fullName evidence="1">Uncharacterized conserved protein GlcG, DUF336 family</fullName>
    </submittedName>
</protein>
<organism evidence="1 2">
    <name type="scientific">Tepidiphilus thermophilus</name>
    <dbReference type="NCBI Taxonomy" id="876478"/>
    <lineage>
        <taxon>Bacteria</taxon>
        <taxon>Pseudomonadati</taxon>
        <taxon>Pseudomonadota</taxon>
        <taxon>Hydrogenophilia</taxon>
        <taxon>Hydrogenophilales</taxon>
        <taxon>Hydrogenophilaceae</taxon>
        <taxon>Tepidiphilus</taxon>
    </lineage>
</organism>
<dbReference type="InterPro" id="IPR005624">
    <property type="entry name" value="PduO/GlcC-like"/>
</dbReference>
<dbReference type="PANTHER" id="PTHR34309">
    <property type="entry name" value="SLR1406 PROTEIN"/>
    <property type="match status" value="1"/>
</dbReference>
<keyword evidence="2" id="KW-1185">Reference proteome</keyword>
<dbReference type="OrthoDB" id="1684899at2"/>
<evidence type="ECO:0000313" key="1">
    <source>
        <dbReference type="EMBL" id="CUB05899.1"/>
    </source>
</evidence>
<dbReference type="AlphaFoldDB" id="A0A0K6IS37"/>
<evidence type="ECO:0000313" key="2">
    <source>
        <dbReference type="Proteomes" id="UP000182108"/>
    </source>
</evidence>
<dbReference type="Gene3D" id="3.30.450.150">
    <property type="entry name" value="Haem-degrading domain"/>
    <property type="match status" value="1"/>
</dbReference>
<name>A0A0K6IS37_9PROT</name>
<proteinExistence type="predicted"/>
<reference evidence="2" key="1">
    <citation type="submission" date="2015-08" db="EMBL/GenBank/DDBJ databases">
        <authorList>
            <person name="Babu N.S."/>
            <person name="Beckwith C.J."/>
            <person name="Beseler K.G."/>
            <person name="Brison A."/>
            <person name="Carone J.V."/>
            <person name="Caskin T.P."/>
            <person name="Diamond M."/>
            <person name="Durham M.E."/>
            <person name="Foxe J.M."/>
            <person name="Go M."/>
            <person name="Henderson B.A."/>
            <person name="Jones I.B."/>
            <person name="McGettigan J.A."/>
            <person name="Micheletti S.J."/>
            <person name="Nasrallah M.E."/>
            <person name="Ortiz D."/>
            <person name="Piller C.R."/>
            <person name="Privatt S.R."/>
            <person name="Schneider S.L."/>
            <person name="Sharp S."/>
            <person name="Smith T.C."/>
            <person name="Stanton J.D."/>
            <person name="Ullery H.E."/>
            <person name="Wilson R.J."/>
            <person name="Serrano M.G."/>
            <person name="Buck G."/>
            <person name="Lee V."/>
            <person name="Wang Y."/>
            <person name="Carvalho R."/>
            <person name="Voegtly L."/>
            <person name="Shi R."/>
            <person name="Duckworth R."/>
            <person name="Johnson A."/>
            <person name="Loviza R."/>
            <person name="Walstead R."/>
            <person name="Shah Z."/>
            <person name="Kiflezghi M."/>
            <person name="Wade K."/>
            <person name="Ball S.L."/>
            <person name="Bradley K.W."/>
            <person name="Asai D.J."/>
            <person name="Bowman C.A."/>
            <person name="Russell D.A."/>
            <person name="Pope W.H."/>
            <person name="Jacobs-Sera D."/>
            <person name="Hendrix R.W."/>
            <person name="Hatfull G.F."/>
        </authorList>
    </citation>
    <scope>NUCLEOTIDE SEQUENCE [LARGE SCALE GENOMIC DNA]</scope>
    <source>
        <strain evidence="2">JCM 19170</strain>
    </source>
</reference>
<dbReference type="InterPro" id="IPR052517">
    <property type="entry name" value="GlcG_carb_metab_protein"/>
</dbReference>
<dbReference type="InterPro" id="IPR038084">
    <property type="entry name" value="PduO/GlcC-like_sf"/>
</dbReference>
<dbReference type="RefSeq" id="WP_055422904.1">
    <property type="nucleotide sequence ID" value="NZ_CYHH01000002.1"/>
</dbReference>
<sequence>MELEVPTTTLSWEAGHAAVAAAVAHAQRLGVRINVAVCDASGLLVAFLRMPLSFPQSIELAIDKARTAAGFGFPTSAWMAVCGEDEAMKLGFSSRAGLIVFGGGVPIRRGERVVGGVGVSGASAAQDEECARAALSALGLSEGS</sequence>
<gene>
    <name evidence="1" type="ORF">Ga0061068_102191</name>
</gene>
<dbReference type="Proteomes" id="UP000182108">
    <property type="component" value="Unassembled WGS sequence"/>
</dbReference>
<dbReference type="Pfam" id="PF03928">
    <property type="entry name" value="HbpS-like"/>
    <property type="match status" value="1"/>
</dbReference>
<accession>A0A0K6IS37</accession>
<dbReference type="EMBL" id="CYHH01000002">
    <property type="protein sequence ID" value="CUB05899.1"/>
    <property type="molecule type" value="Genomic_DNA"/>
</dbReference>
<dbReference type="SUPFAM" id="SSF143744">
    <property type="entry name" value="GlcG-like"/>
    <property type="match status" value="1"/>
</dbReference>
<dbReference type="PANTHER" id="PTHR34309:SF1">
    <property type="entry name" value="PROTEIN GLCG"/>
    <property type="match status" value="1"/>
</dbReference>